<evidence type="ECO:0000256" key="1">
    <source>
        <dbReference type="SAM" id="MobiDB-lite"/>
    </source>
</evidence>
<name>A0A4V3SBU3_9HYME</name>
<feature type="non-terminal residue" evidence="3">
    <location>
        <position position="127"/>
    </location>
</feature>
<comment type="caution">
    <text evidence="3">The sequence shown here is derived from an EMBL/GenBank/DDBJ whole genome shotgun (WGS) entry which is preliminary data.</text>
</comment>
<sequence length="127" mass="15019">KFVNHKGRNRHFTNPEELEEQRRQEEKKQQWRKNKGQESSSEEEDDEEPKTSGANREQLEKQKAYANYQKLHAAGKTDEARADLARLAIIKQQREEAAKRREEEKKQKEMAQQKKTELTQKALGKKS</sequence>
<dbReference type="AlphaFoldDB" id="A0A4V3SBU3"/>
<dbReference type="Proteomes" id="UP000310200">
    <property type="component" value="Unassembled WGS sequence"/>
</dbReference>
<feature type="compositionally biased region" description="Basic and acidic residues" evidence="1">
    <location>
        <begin position="94"/>
        <end position="118"/>
    </location>
</feature>
<feature type="region of interest" description="Disordered" evidence="1">
    <location>
        <begin position="94"/>
        <end position="127"/>
    </location>
</feature>
<reference evidence="3 4" key="1">
    <citation type="journal article" date="2019" name="Philos. Trans. R. Soc. Lond., B, Biol. Sci.">
        <title>Ant behaviour and brain gene expression of defending hosts depend on the ecological success of the intruding social parasite.</title>
        <authorList>
            <person name="Kaur R."/>
            <person name="Stoldt M."/>
            <person name="Jongepier E."/>
            <person name="Feldmeyer B."/>
            <person name="Menzel F."/>
            <person name="Bornberg-Bauer E."/>
            <person name="Foitzik S."/>
        </authorList>
    </citation>
    <scope>NUCLEOTIDE SEQUENCE [LARGE SCALE GENOMIC DNA]</scope>
    <source>
        <tissue evidence="3">Whole body</tissue>
    </source>
</reference>
<keyword evidence="4" id="KW-1185">Reference proteome</keyword>
<evidence type="ECO:0000313" key="4">
    <source>
        <dbReference type="Proteomes" id="UP000310200"/>
    </source>
</evidence>
<feature type="domain" description="Casein kinase substrate phosphoprotein PP28" evidence="2">
    <location>
        <begin position="31"/>
        <end position="106"/>
    </location>
</feature>
<feature type="compositionally biased region" description="Basic and acidic residues" evidence="1">
    <location>
        <begin position="20"/>
        <end position="29"/>
    </location>
</feature>
<feature type="compositionally biased region" description="Basic residues" evidence="1">
    <location>
        <begin position="1"/>
        <end position="11"/>
    </location>
</feature>
<dbReference type="PANTHER" id="PTHR22055">
    <property type="entry name" value="28 KDA HEAT- AND ACID-STABLE PHOSPHOPROTEIN PDGF-ASSOCIATED PROTEIN"/>
    <property type="match status" value="1"/>
</dbReference>
<evidence type="ECO:0000259" key="2">
    <source>
        <dbReference type="Pfam" id="PF10252"/>
    </source>
</evidence>
<dbReference type="STRING" id="300112.A0A4V3SBU3"/>
<dbReference type="Pfam" id="PF10252">
    <property type="entry name" value="PP28"/>
    <property type="match status" value="1"/>
</dbReference>
<feature type="region of interest" description="Disordered" evidence="1">
    <location>
        <begin position="1"/>
        <end position="79"/>
    </location>
</feature>
<protein>
    <recommendedName>
        <fullName evidence="2">Casein kinase substrate phosphoprotein PP28 domain-containing protein</fullName>
    </recommendedName>
</protein>
<dbReference type="InterPro" id="IPR019380">
    <property type="entry name" value="Casein_kinase_sb_PP28"/>
</dbReference>
<evidence type="ECO:0000313" key="3">
    <source>
        <dbReference type="EMBL" id="TGZ54294.1"/>
    </source>
</evidence>
<accession>A0A4V3SBU3</accession>
<dbReference type="InterPro" id="IPR039876">
    <property type="entry name" value="HAP28"/>
</dbReference>
<dbReference type="EMBL" id="QBLH01000753">
    <property type="protein sequence ID" value="TGZ54294.1"/>
    <property type="molecule type" value="Genomic_DNA"/>
</dbReference>
<organism evidence="3 4">
    <name type="scientific">Temnothorax longispinosus</name>
    <dbReference type="NCBI Taxonomy" id="300112"/>
    <lineage>
        <taxon>Eukaryota</taxon>
        <taxon>Metazoa</taxon>
        <taxon>Ecdysozoa</taxon>
        <taxon>Arthropoda</taxon>
        <taxon>Hexapoda</taxon>
        <taxon>Insecta</taxon>
        <taxon>Pterygota</taxon>
        <taxon>Neoptera</taxon>
        <taxon>Endopterygota</taxon>
        <taxon>Hymenoptera</taxon>
        <taxon>Apocrita</taxon>
        <taxon>Aculeata</taxon>
        <taxon>Formicoidea</taxon>
        <taxon>Formicidae</taxon>
        <taxon>Myrmicinae</taxon>
        <taxon>Temnothorax</taxon>
    </lineage>
</organism>
<proteinExistence type="predicted"/>
<gene>
    <name evidence="3" type="ORF">DBV15_11604</name>
</gene>
<feature type="non-terminal residue" evidence="3">
    <location>
        <position position="1"/>
    </location>
</feature>